<feature type="compositionally biased region" description="Basic and acidic residues" evidence="1">
    <location>
        <begin position="179"/>
        <end position="191"/>
    </location>
</feature>
<feature type="compositionally biased region" description="Low complexity" evidence="1">
    <location>
        <begin position="475"/>
        <end position="486"/>
    </location>
</feature>
<protein>
    <submittedName>
        <fullName evidence="2">Uncharacterized protein</fullName>
    </submittedName>
</protein>
<feature type="compositionally biased region" description="Low complexity" evidence="1">
    <location>
        <begin position="366"/>
        <end position="381"/>
    </location>
</feature>
<dbReference type="EMBL" id="ANOG01000275">
    <property type="protein sequence ID" value="EMI21152.1"/>
    <property type="molecule type" value="Genomic_DNA"/>
</dbReference>
<sequence length="880" mass="93526">MGEFDKTRGNPTKLTIMRLTLRTLLAYLDNTLDPSDAESLRVKVAESGFAGQLVQRIRTNLAKSNLSAPAPDAVGPIEEANVISEYLDSTLSAEQISEIERACLESDQQLAEAAACHQILTLVLGKTAEVSPELRQRIYALPDRDIADVATAGSFSSLAMPDAEPTQVSPAAESDIEVPAEHSQSELDALHEAATQSNTAHPGGVVQPVGPGDSGVSDAPTRIRQSDALEVRRRDAMMTSGRPRSALEAAQMYGGSIRTSRIAPWLVSLALAAVLLFALVRIFEPLVNRSTVADADSGPTWSDLDTNDSPSFDEPIVEPADEIAVSASDAPAMVPVGTPGRELTPETGDAPAAIETLPTPAPLPAPTGTSTTTIPPTTATPDVPNAEKDPMAPPVPTGGDSDLPSPGTGEVMPSPESASETNRDVMAGETGAPSVPAPRSDVDIPAVTEVPAGGSPAATDVAPSVPETDPETEMTAADTDGATPPTMEEISDPKVPAADADNDTKAAVAKVTMDSALVFAIGDDETPVQINKDDVIETQQTIVCAPTYRVRLDTVDDMAVTLVGPSRVKWTRNGNDKPVLHVGYGRILLEAIKPGSSIDVMINGKSLTLEFPGIESLVAMTMAHFRAPGFDPLKPENHINTVGVFVAQGTVGLFDGENETDLATGQRWVQRGEEPAVTSESKTPLDWITPPDPNDQSLESSAREALLGLMIPDQPVEISLREATMFRRSEAGALAARTLLALGRPDVFFGGDGMLSQADQRSYWSDHYTALQNAIDRDAETAKQVQEAIERMDRGNSNTLFQLLIGFSQKQLEEGGDALLVRSLDSPSMSVRALALENLRKITGVTLSFRPEQDNAARRGQAIKKWEARQRKGDIRWATP</sequence>
<dbReference type="AlphaFoldDB" id="M5S0H4"/>
<feature type="region of interest" description="Disordered" evidence="1">
    <location>
        <begin position="670"/>
        <end position="696"/>
    </location>
</feature>
<dbReference type="Proteomes" id="UP000011991">
    <property type="component" value="Unassembled WGS sequence"/>
</dbReference>
<reference evidence="2 3" key="1">
    <citation type="journal article" date="2013" name="Mar. Genomics">
        <title>Expression of sulfatases in Rhodopirellula baltica and the diversity of sulfatases in the genus Rhodopirellula.</title>
        <authorList>
            <person name="Wegner C.E."/>
            <person name="Richter-Heitmann T."/>
            <person name="Klindworth A."/>
            <person name="Klockow C."/>
            <person name="Richter M."/>
            <person name="Achstetter T."/>
            <person name="Glockner F.O."/>
            <person name="Harder J."/>
        </authorList>
    </citation>
    <scope>NUCLEOTIDE SEQUENCE [LARGE SCALE GENOMIC DNA]</scope>
    <source>
        <strain evidence="2 3">SM1</strain>
    </source>
</reference>
<keyword evidence="3" id="KW-1185">Reference proteome</keyword>
<evidence type="ECO:0000313" key="3">
    <source>
        <dbReference type="Proteomes" id="UP000011991"/>
    </source>
</evidence>
<feature type="compositionally biased region" description="Basic and acidic residues" evidence="1">
    <location>
        <begin position="224"/>
        <end position="236"/>
    </location>
</feature>
<organism evidence="2 3">
    <name type="scientific">Rhodopirellula maiorica SM1</name>
    <dbReference type="NCBI Taxonomy" id="1265738"/>
    <lineage>
        <taxon>Bacteria</taxon>
        <taxon>Pseudomonadati</taxon>
        <taxon>Planctomycetota</taxon>
        <taxon>Planctomycetia</taxon>
        <taxon>Pirellulales</taxon>
        <taxon>Pirellulaceae</taxon>
        <taxon>Novipirellula</taxon>
    </lineage>
</organism>
<feature type="region of interest" description="Disordered" evidence="1">
    <location>
        <begin position="334"/>
        <end position="499"/>
    </location>
</feature>
<evidence type="ECO:0000256" key="1">
    <source>
        <dbReference type="SAM" id="MobiDB-lite"/>
    </source>
</evidence>
<feature type="region of interest" description="Disordered" evidence="1">
    <location>
        <begin position="157"/>
        <end position="242"/>
    </location>
</feature>
<proteinExistence type="predicted"/>
<comment type="caution">
    <text evidence="2">The sequence shown here is derived from an EMBL/GenBank/DDBJ whole genome shotgun (WGS) entry which is preliminary data.</text>
</comment>
<evidence type="ECO:0000313" key="2">
    <source>
        <dbReference type="EMBL" id="EMI21152.1"/>
    </source>
</evidence>
<dbReference type="PATRIC" id="fig|1265738.3.peg.1941"/>
<accession>M5S0H4</accession>
<gene>
    <name evidence="2" type="ORF">RMSM_01939</name>
</gene>
<name>M5S0H4_9BACT</name>
<feature type="region of interest" description="Disordered" evidence="1">
    <location>
        <begin position="292"/>
        <end position="315"/>
    </location>
</feature>
<feature type="compositionally biased region" description="Low complexity" evidence="1">
    <location>
        <begin position="202"/>
        <end position="216"/>
    </location>
</feature>
<feature type="compositionally biased region" description="Polar residues" evidence="1">
    <location>
        <begin position="299"/>
        <end position="310"/>
    </location>
</feature>